<evidence type="ECO:0000313" key="2">
    <source>
        <dbReference type="Proteomes" id="UP000321518"/>
    </source>
</evidence>
<organism evidence="1 2">
    <name type="scientific">Rhodotorula toruloides</name>
    <name type="common">Yeast</name>
    <name type="synonym">Rhodosporidium toruloides</name>
    <dbReference type="NCBI Taxonomy" id="5286"/>
    <lineage>
        <taxon>Eukaryota</taxon>
        <taxon>Fungi</taxon>
        <taxon>Dikarya</taxon>
        <taxon>Basidiomycota</taxon>
        <taxon>Pucciniomycotina</taxon>
        <taxon>Microbotryomycetes</taxon>
        <taxon>Sporidiobolales</taxon>
        <taxon>Sporidiobolaceae</taxon>
        <taxon>Rhodotorula</taxon>
    </lineage>
</organism>
<proteinExistence type="predicted"/>
<name>A0A511KQB0_RHOTO</name>
<comment type="caution">
    <text evidence="1">The sequence shown here is derived from an EMBL/GenBank/DDBJ whole genome shotgun (WGS) entry which is preliminary data.</text>
</comment>
<dbReference type="Proteomes" id="UP000321518">
    <property type="component" value="Unassembled WGS sequence"/>
</dbReference>
<evidence type="ECO:0008006" key="3">
    <source>
        <dbReference type="Google" id="ProtNLM"/>
    </source>
</evidence>
<dbReference type="AlphaFoldDB" id="A0A511KQB0"/>
<protein>
    <recommendedName>
        <fullName evidence="3">Proteophosphoglycan ppg4</fullName>
    </recommendedName>
</protein>
<evidence type="ECO:0000313" key="1">
    <source>
        <dbReference type="EMBL" id="GEM12562.1"/>
    </source>
</evidence>
<gene>
    <name evidence="1" type="ORF">Rt10032_c22g6579</name>
</gene>
<reference evidence="1 2" key="1">
    <citation type="submission" date="2019-07" db="EMBL/GenBank/DDBJ databases">
        <title>Rhodotorula toruloides NBRC10032 genome sequencing.</title>
        <authorList>
            <person name="Shida Y."/>
            <person name="Takaku H."/>
            <person name="Ogasawara W."/>
            <person name="Mori K."/>
        </authorList>
    </citation>
    <scope>NUCLEOTIDE SEQUENCE [LARGE SCALE GENOMIC DNA]</scope>
    <source>
        <strain evidence="1 2">NBRC10032</strain>
    </source>
</reference>
<sequence length="347" mass="38780">MVEGWADCRERKRLDTVEELWLIYPCCAARETIPLTAPNAKRLHIYITKRPPEAPLIQITAGLAYKQLGSPDVTLLHFVGGILNLYPSPNRFRNLETLILRGVHHLGPRPAFMREWGQATIRNLCLMHDHVIEPRDIQNLSSTLEYLAYGPPRECENDFARLDNGVAFPASLRTITLMLPSDDRDVVPPVRLSASSPSLAQTRTAQIPLAMAVLLPVELQQYILELAIPPLIQSLLDERTRLCKTFSLVHRTWTPIAQRKLRAVCSITLKTGCNHKQAAQLSLRAATKAGWTAGDSRSGTQKRSTLRCPSPQLSTWTSFYEGVQHSRARASEAAKAGLEFGARSHQN</sequence>
<dbReference type="OrthoDB" id="2519410at2759"/>
<dbReference type="EMBL" id="BJWK01000022">
    <property type="protein sequence ID" value="GEM12562.1"/>
    <property type="molecule type" value="Genomic_DNA"/>
</dbReference>
<accession>A0A511KQB0</accession>